<evidence type="ECO:0000313" key="2">
    <source>
        <dbReference type="Proteomes" id="UP001139054"/>
    </source>
</evidence>
<dbReference type="RefSeq" id="WP_237890781.1">
    <property type="nucleotide sequence ID" value="NZ_JAKLTY010000012.1"/>
</dbReference>
<evidence type="ECO:0000313" key="1">
    <source>
        <dbReference type="EMBL" id="MCG2628849.1"/>
    </source>
</evidence>
<organism evidence="1 2">
    <name type="scientific">Bradyrhizobium zhengyangense</name>
    <dbReference type="NCBI Taxonomy" id="2911009"/>
    <lineage>
        <taxon>Bacteria</taxon>
        <taxon>Pseudomonadati</taxon>
        <taxon>Pseudomonadota</taxon>
        <taxon>Alphaproteobacteria</taxon>
        <taxon>Hyphomicrobiales</taxon>
        <taxon>Nitrobacteraceae</taxon>
        <taxon>Bradyrhizobium</taxon>
    </lineage>
</organism>
<comment type="caution">
    <text evidence="1">The sequence shown here is derived from an EMBL/GenBank/DDBJ whole genome shotgun (WGS) entry which is preliminary data.</text>
</comment>
<name>A0A9X1R9T1_9BRAD</name>
<gene>
    <name evidence="1" type="ORF">L6654_19620</name>
</gene>
<protein>
    <submittedName>
        <fullName evidence="1">Uncharacterized protein</fullName>
    </submittedName>
</protein>
<accession>A0A9X1R9T1</accession>
<dbReference type="Proteomes" id="UP001139054">
    <property type="component" value="Unassembled WGS sequence"/>
</dbReference>
<proteinExistence type="predicted"/>
<dbReference type="AlphaFoldDB" id="A0A9X1R9T1"/>
<dbReference type="EMBL" id="JAKLTY010000012">
    <property type="protein sequence ID" value="MCG2628849.1"/>
    <property type="molecule type" value="Genomic_DNA"/>
</dbReference>
<sequence>MAPKRHPIPLSGGDRKALSKELRKSEAMTTIYATRSAELREHGERLIREADDLLCQSWNERMWSQGGPVDPSPFITQALNGGYFMLEIECSRCRTARTVDLAELRRPATTYVHDLASRLVCSKCQKAGKRPAAKLKQLTRRR</sequence>
<reference evidence="1" key="1">
    <citation type="submission" date="2022-01" db="EMBL/GenBank/DDBJ databases">
        <title>Genome sequnece data of strain Bradyrhizobium sp. nov.</title>
        <authorList>
            <person name="Zhang J."/>
        </authorList>
    </citation>
    <scope>NUCLEOTIDE SEQUENCE</scope>
    <source>
        <strain evidence="1">WYCCWR 13023</strain>
    </source>
</reference>